<dbReference type="HAMAP" id="MF_01600">
    <property type="entry name" value="UPF0182"/>
    <property type="match status" value="1"/>
</dbReference>
<feature type="transmembrane region" description="Helical" evidence="5">
    <location>
        <begin position="254"/>
        <end position="272"/>
    </location>
</feature>
<keyword evidence="8" id="KW-1185">Reference proteome</keyword>
<keyword evidence="3 5" id="KW-1133">Transmembrane helix</keyword>
<feature type="transmembrane region" description="Helical" evidence="5">
    <location>
        <begin position="155"/>
        <end position="188"/>
    </location>
</feature>
<feature type="region of interest" description="Disordered" evidence="6">
    <location>
        <begin position="1001"/>
        <end position="1034"/>
    </location>
</feature>
<reference evidence="7 8" key="1">
    <citation type="journal article" date="2017" name="Int. J. Syst. Evol. Microbiol.">
        <title>Pseudokineococcus basanitobsidens sp. nov., isolated from volcanic rock.</title>
        <authorList>
            <person name="Lee D.W."/>
            <person name="Park M.Y."/>
            <person name="Kim J.J."/>
            <person name="Kim B.S."/>
        </authorList>
    </citation>
    <scope>NUCLEOTIDE SEQUENCE [LARGE SCALE GENOMIC DNA]</scope>
    <source>
        <strain evidence="7 8">DSM 103726</strain>
    </source>
</reference>
<dbReference type="Proteomes" id="UP001387100">
    <property type="component" value="Unassembled WGS sequence"/>
</dbReference>
<evidence type="ECO:0000256" key="5">
    <source>
        <dbReference type="HAMAP-Rule" id="MF_01600"/>
    </source>
</evidence>
<feature type="region of interest" description="Disordered" evidence="6">
    <location>
        <begin position="909"/>
        <end position="944"/>
    </location>
</feature>
<keyword evidence="1 5" id="KW-1003">Cell membrane</keyword>
<dbReference type="InterPro" id="IPR005372">
    <property type="entry name" value="UPF0182"/>
</dbReference>
<keyword evidence="2 5" id="KW-0812">Transmembrane</keyword>
<gene>
    <name evidence="7" type="ORF">WDZ17_08205</name>
</gene>
<evidence type="ECO:0000313" key="7">
    <source>
        <dbReference type="EMBL" id="MEJ5945274.1"/>
    </source>
</evidence>
<dbReference type="PANTHER" id="PTHR39344">
    <property type="entry name" value="UPF0182 PROTEIN SLL1060"/>
    <property type="match status" value="1"/>
</dbReference>
<feature type="transmembrane region" description="Helical" evidence="5">
    <location>
        <begin position="12"/>
        <end position="34"/>
    </location>
</feature>
<dbReference type="EMBL" id="JBBIAA010000006">
    <property type="protein sequence ID" value="MEJ5945274.1"/>
    <property type="molecule type" value="Genomic_DNA"/>
</dbReference>
<feature type="transmembrane region" description="Helical" evidence="5">
    <location>
        <begin position="279"/>
        <end position="300"/>
    </location>
</feature>
<accession>A0ABU8RJW9</accession>
<comment type="subcellular location">
    <subcellularLocation>
        <location evidence="5">Cell membrane</location>
        <topology evidence="5">Multi-pass membrane protein</topology>
    </subcellularLocation>
</comment>
<comment type="similarity">
    <text evidence="5">Belongs to the UPF0182 family.</text>
</comment>
<protein>
    <recommendedName>
        <fullName evidence="5">UPF0182 protein WDZ17_08205</fullName>
    </recommendedName>
</protein>
<dbReference type="Pfam" id="PF03699">
    <property type="entry name" value="UPF0182"/>
    <property type="match status" value="1"/>
</dbReference>
<evidence type="ECO:0000313" key="8">
    <source>
        <dbReference type="Proteomes" id="UP001387100"/>
    </source>
</evidence>
<feature type="region of interest" description="Disordered" evidence="6">
    <location>
        <begin position="597"/>
        <end position="629"/>
    </location>
</feature>
<feature type="transmembrane region" description="Helical" evidence="5">
    <location>
        <begin position="208"/>
        <end position="225"/>
    </location>
</feature>
<organism evidence="7 8">
    <name type="scientific">Pseudokineococcus basanitobsidens</name>
    <dbReference type="NCBI Taxonomy" id="1926649"/>
    <lineage>
        <taxon>Bacteria</taxon>
        <taxon>Bacillati</taxon>
        <taxon>Actinomycetota</taxon>
        <taxon>Actinomycetes</taxon>
        <taxon>Kineosporiales</taxon>
        <taxon>Kineosporiaceae</taxon>
        <taxon>Pseudokineococcus</taxon>
    </lineage>
</organism>
<name>A0ABU8RJW9_9ACTN</name>
<evidence type="ECO:0000256" key="2">
    <source>
        <dbReference type="ARBA" id="ARBA00022692"/>
    </source>
</evidence>
<feature type="transmembrane region" description="Helical" evidence="5">
    <location>
        <begin position="54"/>
        <end position="76"/>
    </location>
</feature>
<proteinExistence type="inferred from homology"/>
<feature type="transmembrane region" description="Helical" evidence="5">
    <location>
        <begin position="109"/>
        <end position="128"/>
    </location>
</feature>
<sequence length="1034" mass="109222">MSSTATPPRRRGALLPAVVVVVALVAVVVVASQVLTEVFWFDQLGFAEVYTTRLLTQAALFVGGGVLMALVVTASLRLAYRSRPVYAPVDAESANLDRYRESLEPLRRLLGVAVPVVLGLFAGSAAAGRWEQVLLFLNAQPFGTDDPVFGMDVGFWVFTLPFLGFLVSFLTAVVLLAGIGGALVHYLYGGLRLQGQGPRTTRTARVQLSVTAGLLVLLQAGSYVLDRYATLTDDSGRFLGATYTGVNAEIPGRSILAVIALLVAVLFFVTAFRGSWRLPALGVVVMLVSAIVVGAIYPYVVQRFQVEPSALTRESPYLQHNIDATRAAYDVDTTEVTDYNASTQAEPGALRDDAETTANIRVLDPAIVQPAFQQDQRQRQYYTFSDPLDVDRYDIDGQTEDAVIGVRELDLDGLSGGQRSWVNERTIFTHGYGVVAAYGNQRGVGGLPDYFQSGINAEGALGDFEPRIYFGQNSPDYSIVGAPEGTDPREVDYPTDEEGGDGVANNTYGGDGGPSVGSWWQRLLYAVKFQEQNILLSDALNPESQILYDRDPRERVAKVAPFLTLDGDPYPAVVDGRVLWIVDGYTTSNEYPYSDRQTLESATQDSQTAPAAGQGGAAAQAAGGGGSPVTAAQTLSTLPAEDVNYIRNSVKATVDAYSGEVVLYAWDEEDPVLQAWDSVFPGALTPSSEMSATLLQHVRYPDDLFKVQRTVLGAYHVTSPAVFFQNSDRWQVPADPTVDVPDGQDGPDQPAYYLTLQMPGQQEPAFSLTSTYIPDSAQQGASNILTGFLAVDGDAGTGQAGEVADGYGQKRLLQLPRNLVINGPGQVQNDFDADPTISTELNLLSQNNTGVVFGNLLTLPVGGGLLYVQPVYVQSSGGTQIPRLQYSLVSFGNEIGFAESLDEALNQVFGGDSGATAGDAGEGGDGGDQPADQGGAGDGGAPVPEGLQAQLDQALQQAQAALTQGQDALSSGDFAAYGQTQQQLSDAVGRAVELQQEIQAAAGGAATTDGATTAPSAGSTAAPTAEATAPAAGG</sequence>
<comment type="caution">
    <text evidence="7">The sequence shown here is derived from an EMBL/GenBank/DDBJ whole genome shotgun (WGS) entry which is preliminary data.</text>
</comment>
<evidence type="ECO:0000256" key="1">
    <source>
        <dbReference type="ARBA" id="ARBA00022475"/>
    </source>
</evidence>
<evidence type="ECO:0000256" key="3">
    <source>
        <dbReference type="ARBA" id="ARBA00022989"/>
    </source>
</evidence>
<evidence type="ECO:0000256" key="4">
    <source>
        <dbReference type="ARBA" id="ARBA00023136"/>
    </source>
</evidence>
<evidence type="ECO:0000256" key="6">
    <source>
        <dbReference type="SAM" id="MobiDB-lite"/>
    </source>
</evidence>
<dbReference type="RefSeq" id="WP_339574654.1">
    <property type="nucleotide sequence ID" value="NZ_JBBIAA010000006.1"/>
</dbReference>
<dbReference type="PANTHER" id="PTHR39344:SF1">
    <property type="entry name" value="UPF0182 PROTEIN SLL1060"/>
    <property type="match status" value="1"/>
</dbReference>
<keyword evidence="4 5" id="KW-0472">Membrane</keyword>
<feature type="compositionally biased region" description="Polar residues" evidence="6">
    <location>
        <begin position="597"/>
        <end position="609"/>
    </location>
</feature>